<feature type="region of interest" description="Disordered" evidence="1">
    <location>
        <begin position="71"/>
        <end position="112"/>
    </location>
</feature>
<keyword evidence="2" id="KW-0812">Transmembrane</keyword>
<proteinExistence type="predicted"/>
<dbReference type="AlphaFoldDB" id="A0A498JKD3"/>
<evidence type="ECO:0000256" key="1">
    <source>
        <dbReference type="SAM" id="MobiDB-lite"/>
    </source>
</evidence>
<gene>
    <name evidence="3" type="ORF">DVH24_015858</name>
</gene>
<keyword evidence="2" id="KW-1133">Transmembrane helix</keyword>
<accession>A0A498JKD3</accession>
<comment type="caution">
    <text evidence="3">The sequence shown here is derived from an EMBL/GenBank/DDBJ whole genome shotgun (WGS) entry which is preliminary data.</text>
</comment>
<sequence>MSMPSSHRKVKQWPGNIDTQEVDFAEEMTVLWIIVFFFVAYCHIDIVVLLFKTGYGLKFWQAICLDSPSKRGKENTLDQGEDVKYSDAAKQDKDGAAAVNENDAKGKGKAARGYRRVKERRVESREVGLELPLPRAPLAAEDVGNALQFFFLPLKSPKLNLFFENYRVEEMDVVDGLDRLHCSFS</sequence>
<name>A0A498JKD3_MALDO</name>
<keyword evidence="4" id="KW-1185">Reference proteome</keyword>
<feature type="compositionally biased region" description="Basic and acidic residues" evidence="1">
    <location>
        <begin position="71"/>
        <end position="95"/>
    </location>
</feature>
<dbReference type="Proteomes" id="UP000290289">
    <property type="component" value="Chromosome 7"/>
</dbReference>
<organism evidence="3 4">
    <name type="scientific">Malus domestica</name>
    <name type="common">Apple</name>
    <name type="synonym">Pyrus malus</name>
    <dbReference type="NCBI Taxonomy" id="3750"/>
    <lineage>
        <taxon>Eukaryota</taxon>
        <taxon>Viridiplantae</taxon>
        <taxon>Streptophyta</taxon>
        <taxon>Embryophyta</taxon>
        <taxon>Tracheophyta</taxon>
        <taxon>Spermatophyta</taxon>
        <taxon>Magnoliopsida</taxon>
        <taxon>eudicotyledons</taxon>
        <taxon>Gunneridae</taxon>
        <taxon>Pentapetalae</taxon>
        <taxon>rosids</taxon>
        <taxon>fabids</taxon>
        <taxon>Rosales</taxon>
        <taxon>Rosaceae</taxon>
        <taxon>Amygdaloideae</taxon>
        <taxon>Maleae</taxon>
        <taxon>Malus</taxon>
    </lineage>
</organism>
<evidence type="ECO:0000313" key="4">
    <source>
        <dbReference type="Proteomes" id="UP000290289"/>
    </source>
</evidence>
<evidence type="ECO:0000256" key="2">
    <source>
        <dbReference type="SAM" id="Phobius"/>
    </source>
</evidence>
<evidence type="ECO:0000313" key="3">
    <source>
        <dbReference type="EMBL" id="RXH93791.1"/>
    </source>
</evidence>
<keyword evidence="2" id="KW-0472">Membrane</keyword>
<protein>
    <submittedName>
        <fullName evidence="3">Uncharacterized protein</fullName>
    </submittedName>
</protein>
<dbReference type="EMBL" id="RDQH01000333">
    <property type="protein sequence ID" value="RXH93791.1"/>
    <property type="molecule type" value="Genomic_DNA"/>
</dbReference>
<reference evidence="3 4" key="1">
    <citation type="submission" date="2018-10" db="EMBL/GenBank/DDBJ databases">
        <title>A high-quality apple genome assembly.</title>
        <authorList>
            <person name="Hu J."/>
        </authorList>
    </citation>
    <scope>NUCLEOTIDE SEQUENCE [LARGE SCALE GENOMIC DNA]</scope>
    <source>
        <strain evidence="4">cv. HFTH1</strain>
        <tissue evidence="3">Young leaf</tissue>
    </source>
</reference>
<feature type="transmembrane region" description="Helical" evidence="2">
    <location>
        <begin position="30"/>
        <end position="51"/>
    </location>
</feature>